<proteinExistence type="predicted"/>
<dbReference type="SUPFAM" id="SSF51338">
    <property type="entry name" value="Composite domain of metallo-dependent hydrolases"/>
    <property type="match status" value="1"/>
</dbReference>
<accession>W6RLU1</accession>
<dbReference type="PANTHER" id="PTHR32027">
    <property type="entry name" value="CYTOSINE DEAMINASE"/>
    <property type="match status" value="1"/>
</dbReference>
<dbReference type="KEGG" id="rhl:LPU83_pLPU83d_0408"/>
<dbReference type="CDD" id="cd01293">
    <property type="entry name" value="Bact_CD"/>
    <property type="match status" value="1"/>
</dbReference>
<dbReference type="Pfam" id="PF07969">
    <property type="entry name" value="Amidohydro_3"/>
    <property type="match status" value="1"/>
</dbReference>
<dbReference type="GO" id="GO:0046872">
    <property type="term" value="F:metal ion binding"/>
    <property type="evidence" value="ECO:0007669"/>
    <property type="project" value="UniProtKB-KW"/>
</dbReference>
<keyword evidence="5" id="KW-1185">Reference proteome</keyword>
<dbReference type="GO" id="GO:0019239">
    <property type="term" value="F:deaminase activity"/>
    <property type="evidence" value="ECO:0007669"/>
    <property type="project" value="UniProtKB-ARBA"/>
</dbReference>
<dbReference type="Gene3D" id="3.20.20.140">
    <property type="entry name" value="Metal-dependent hydrolases"/>
    <property type="match status" value="1"/>
</dbReference>
<evidence type="ECO:0000313" key="5">
    <source>
        <dbReference type="Proteomes" id="UP000019443"/>
    </source>
</evidence>
<evidence type="ECO:0000313" key="4">
    <source>
        <dbReference type="EMBL" id="CDM61779.1"/>
    </source>
</evidence>
<keyword evidence="4" id="KW-0614">Plasmid</keyword>
<dbReference type="HOGENOM" id="CLU_031758_0_1_5"/>
<dbReference type="Gene3D" id="2.30.40.10">
    <property type="entry name" value="Urease, subunit C, domain 1"/>
    <property type="match status" value="1"/>
</dbReference>
<dbReference type="Proteomes" id="UP000019443">
    <property type="component" value="Plasmid pLPU83d"/>
</dbReference>
<evidence type="ECO:0000259" key="3">
    <source>
        <dbReference type="Pfam" id="PF07969"/>
    </source>
</evidence>
<gene>
    <name evidence="4" type="ORF">LPU83_pLPU83d_0408</name>
</gene>
<dbReference type="RefSeq" id="WP_024318464.1">
    <property type="nucleotide sequence ID" value="NZ_ATTO01000091.1"/>
</dbReference>
<evidence type="ECO:0000256" key="2">
    <source>
        <dbReference type="ARBA" id="ARBA00022801"/>
    </source>
</evidence>
<feature type="domain" description="Amidohydrolase 3" evidence="3">
    <location>
        <begin position="149"/>
        <end position="396"/>
    </location>
</feature>
<dbReference type="FunFam" id="3.20.20.140:FF:000019">
    <property type="entry name" value="Cytosine deaminase"/>
    <property type="match status" value="1"/>
</dbReference>
<evidence type="ECO:0000256" key="1">
    <source>
        <dbReference type="ARBA" id="ARBA00022723"/>
    </source>
</evidence>
<reference evidence="4" key="1">
    <citation type="submission" date="2013-11" db="EMBL/GenBank/DDBJ databases">
        <title>Draft genome sequence of the broad-host-range Rhizobium sp. LPU83 strain, a member of the low-genetic diversity Oregon-like Rhizobium sp. group.</title>
        <authorList>
            <person name="Wibberg D."/>
            <person name="Puehler A."/>
            <person name="Schlueter A."/>
        </authorList>
    </citation>
    <scope>NUCLEOTIDE SEQUENCE [LARGE SCALE GENOMIC DNA]</scope>
    <source>
        <strain evidence="4">LPU83</strain>
        <plasmid evidence="4">pLPU83d</plasmid>
    </source>
</reference>
<name>W6RLU1_9HYPH</name>
<organism evidence="4 5">
    <name type="scientific">Rhizobium favelukesii</name>
    <dbReference type="NCBI Taxonomy" id="348824"/>
    <lineage>
        <taxon>Bacteria</taxon>
        <taxon>Pseudomonadati</taxon>
        <taxon>Pseudomonadota</taxon>
        <taxon>Alphaproteobacteria</taxon>
        <taxon>Hyphomicrobiales</taxon>
        <taxon>Rhizobiaceae</taxon>
        <taxon>Rhizobium/Agrobacterium group</taxon>
        <taxon>Rhizobium</taxon>
    </lineage>
</organism>
<dbReference type="GO" id="GO:0016814">
    <property type="term" value="F:hydrolase activity, acting on carbon-nitrogen (but not peptide) bonds, in cyclic amidines"/>
    <property type="evidence" value="ECO:0007669"/>
    <property type="project" value="TreeGrafter"/>
</dbReference>
<protein>
    <submittedName>
        <fullName evidence="4">Aminohydrolase</fullName>
    </submittedName>
</protein>
<dbReference type="InterPro" id="IPR052349">
    <property type="entry name" value="Metallo-hydrolase_Enzymes"/>
</dbReference>
<dbReference type="PANTHER" id="PTHR32027:SF9">
    <property type="entry name" value="BLL3847 PROTEIN"/>
    <property type="match status" value="1"/>
</dbReference>
<dbReference type="SUPFAM" id="SSF51556">
    <property type="entry name" value="Metallo-dependent hydrolases"/>
    <property type="match status" value="1"/>
</dbReference>
<sequence>MAIDFVIRNARMAGLTEPTDIAFDTGRIAAIAPRFVCDAPHHDAGGRFACAGLIETHIHLDKAGIISRCNLCTGTLAEAISETSRAKAAFTEEDVYVRAAAVVEKAILNGTTRLRTFVEIDPRVGFRSFEAIKHLKADYISLIDIEICAFAQEGLTNDPGTEAMLEQALKAGADLVGGCPYTDPEPAEHIRCIFDLAMRNDVAVDFHLDFDLDPAGSNLPVVIAETVARRYQGRVSVGHVTKLSALPPEELEPIGRRLAEAGIALTVLPSTDLFLTGRNATHLVPRGVTPAHRLAALGVVTTISTNNVLNPFTPFGDVNLLRMANLYANVAQIGTADGLDGVFAMITTQAATLLGRKGYDIAIGSAADIVLFDAPSAADAVATIAPASAGWKNGRRSFLRPRPQLFLALQLHFSFEMSSSSGRLMGASPA</sequence>
<dbReference type="PATRIC" id="fig|348824.6.peg.6030"/>
<dbReference type="InterPro" id="IPR013108">
    <property type="entry name" value="Amidohydro_3"/>
</dbReference>
<keyword evidence="1" id="KW-0479">Metal-binding</keyword>
<dbReference type="AlphaFoldDB" id="W6RLU1"/>
<dbReference type="InterPro" id="IPR032466">
    <property type="entry name" value="Metal_Hydrolase"/>
</dbReference>
<geneLocation type="plasmid" evidence="4 5">
    <name>pLPU83d</name>
</geneLocation>
<keyword evidence="2" id="KW-0378">Hydrolase</keyword>
<dbReference type="InterPro" id="IPR011059">
    <property type="entry name" value="Metal-dep_hydrolase_composite"/>
</dbReference>
<dbReference type="EMBL" id="HG916855">
    <property type="protein sequence ID" value="CDM61779.1"/>
    <property type="molecule type" value="Genomic_DNA"/>
</dbReference>